<protein>
    <submittedName>
        <fullName evidence="2">Uncharacterized protein</fullName>
    </submittedName>
</protein>
<feature type="region of interest" description="Disordered" evidence="1">
    <location>
        <begin position="48"/>
        <end position="128"/>
    </location>
</feature>
<dbReference type="EMBL" id="BGZK01001051">
    <property type="protein sequence ID" value="GBP69763.1"/>
    <property type="molecule type" value="Genomic_DNA"/>
</dbReference>
<name>A0A4C1Y344_EUMVA</name>
<comment type="caution">
    <text evidence="2">The sequence shown here is derived from an EMBL/GenBank/DDBJ whole genome shotgun (WGS) entry which is preliminary data.</text>
</comment>
<dbReference type="AlphaFoldDB" id="A0A4C1Y344"/>
<keyword evidence="3" id="KW-1185">Reference proteome</keyword>
<feature type="compositionally biased region" description="Low complexity" evidence="1">
    <location>
        <begin position="48"/>
        <end position="73"/>
    </location>
</feature>
<evidence type="ECO:0000313" key="2">
    <source>
        <dbReference type="EMBL" id="GBP69763.1"/>
    </source>
</evidence>
<sequence length="194" mass="20747">MSSQILVSRLRYYVKSSVPDGIDRARLALVQREGLNVSLTPGRISCKSAAAPGAGRRAARPAPSAPLSSNGSEQRGGGGEGKGEGHRLVPARWEFTLQTKREKGNLPDVKLQSSGSTRRAARPFAERRPTARALVPDDPLVLGVLVRLSARLYAHAVGWNGDHEPTPRPSPNIKKSGAGGGASRALADHRRRRL</sequence>
<reference evidence="2 3" key="1">
    <citation type="journal article" date="2019" name="Commun. Biol.">
        <title>The bagworm genome reveals a unique fibroin gene that provides high tensile strength.</title>
        <authorList>
            <person name="Kono N."/>
            <person name="Nakamura H."/>
            <person name="Ohtoshi R."/>
            <person name="Tomita M."/>
            <person name="Numata K."/>
            <person name="Arakawa K."/>
        </authorList>
    </citation>
    <scope>NUCLEOTIDE SEQUENCE [LARGE SCALE GENOMIC DNA]</scope>
</reference>
<evidence type="ECO:0000313" key="3">
    <source>
        <dbReference type="Proteomes" id="UP000299102"/>
    </source>
</evidence>
<accession>A0A4C1Y344</accession>
<proteinExistence type="predicted"/>
<feature type="region of interest" description="Disordered" evidence="1">
    <location>
        <begin position="160"/>
        <end position="194"/>
    </location>
</feature>
<evidence type="ECO:0000256" key="1">
    <source>
        <dbReference type="SAM" id="MobiDB-lite"/>
    </source>
</evidence>
<gene>
    <name evidence="2" type="ORF">EVAR_48791_1</name>
</gene>
<dbReference type="Proteomes" id="UP000299102">
    <property type="component" value="Unassembled WGS sequence"/>
</dbReference>
<organism evidence="2 3">
    <name type="scientific">Eumeta variegata</name>
    <name type="common">Bagworm moth</name>
    <name type="synonym">Eumeta japonica</name>
    <dbReference type="NCBI Taxonomy" id="151549"/>
    <lineage>
        <taxon>Eukaryota</taxon>
        <taxon>Metazoa</taxon>
        <taxon>Ecdysozoa</taxon>
        <taxon>Arthropoda</taxon>
        <taxon>Hexapoda</taxon>
        <taxon>Insecta</taxon>
        <taxon>Pterygota</taxon>
        <taxon>Neoptera</taxon>
        <taxon>Endopterygota</taxon>
        <taxon>Lepidoptera</taxon>
        <taxon>Glossata</taxon>
        <taxon>Ditrysia</taxon>
        <taxon>Tineoidea</taxon>
        <taxon>Psychidae</taxon>
        <taxon>Oiketicinae</taxon>
        <taxon>Eumeta</taxon>
    </lineage>
</organism>